<keyword evidence="2" id="KW-1185">Reference proteome</keyword>
<evidence type="ECO:0008006" key="3">
    <source>
        <dbReference type="Google" id="ProtNLM"/>
    </source>
</evidence>
<proteinExistence type="predicted"/>
<dbReference type="SUPFAM" id="SSF56935">
    <property type="entry name" value="Porins"/>
    <property type="match status" value="1"/>
</dbReference>
<accession>A0ABS3YYP6</accession>
<dbReference type="EMBL" id="JAGHKO010000005">
    <property type="protein sequence ID" value="MBO9202858.1"/>
    <property type="molecule type" value="Genomic_DNA"/>
</dbReference>
<sequence>MRRMYLNNTIIVMVLLFALPLTMWAQDEKFSYGRPAYWRPYDKTGINVFETTKENATPYDGMRIRLGAGFTQQFQGLKHENKEAANYESSNRLYPLAPGFMTAMANLNLDVQLADGIRLNVTTYLSSRHHNEAWVKGGYIQFDKLPFKGKIWDDIMKVTTIKVGHMEVNYGDAHFRRSDGGQTLYNPFMESYIMDGYATEIGGEVIVQKNGLFGVLALTNGMIKGNVDSAVKSPVDDNTKRAPSLIVKGGIDKKIGEAMRVRLSGSLYHNSSSAASGLTLYGGDRTGSNYQNVMENAPTGANLPASTAIAFSGRLNPGFTKKVDAFMINGFFKVQGLELFGTYENAQGRSKTETSIRRMQQFAGDVVYRFGCHENLFAGARYNKVSGRLAGFADNISVDRVAAAAGWFVTNNVLLKGEYVIQKYRDFPAVDYRSSGQFKGYVIEAVVGF</sequence>
<gene>
    <name evidence="1" type="ORF">J7I42_21390</name>
</gene>
<evidence type="ECO:0000313" key="2">
    <source>
        <dbReference type="Proteomes" id="UP000677244"/>
    </source>
</evidence>
<dbReference type="Proteomes" id="UP000677244">
    <property type="component" value="Unassembled WGS sequence"/>
</dbReference>
<protein>
    <recommendedName>
        <fullName evidence="3">Porin</fullName>
    </recommendedName>
</protein>
<dbReference type="RefSeq" id="WP_209140912.1">
    <property type="nucleotide sequence ID" value="NZ_JAGHKO010000005.1"/>
</dbReference>
<reference evidence="1 2" key="1">
    <citation type="submission" date="2021-03" db="EMBL/GenBank/DDBJ databases">
        <title>Assistant Professor.</title>
        <authorList>
            <person name="Huq M.A."/>
        </authorList>
    </citation>
    <scope>NUCLEOTIDE SEQUENCE [LARGE SCALE GENOMIC DNA]</scope>
    <source>
        <strain evidence="1 2">MAH-29</strain>
    </source>
</reference>
<evidence type="ECO:0000313" key="1">
    <source>
        <dbReference type="EMBL" id="MBO9202858.1"/>
    </source>
</evidence>
<organism evidence="1 2">
    <name type="scientific">Niastella soli</name>
    <dbReference type="NCBI Taxonomy" id="2821487"/>
    <lineage>
        <taxon>Bacteria</taxon>
        <taxon>Pseudomonadati</taxon>
        <taxon>Bacteroidota</taxon>
        <taxon>Chitinophagia</taxon>
        <taxon>Chitinophagales</taxon>
        <taxon>Chitinophagaceae</taxon>
        <taxon>Niastella</taxon>
    </lineage>
</organism>
<name>A0ABS3YYP6_9BACT</name>
<comment type="caution">
    <text evidence="1">The sequence shown here is derived from an EMBL/GenBank/DDBJ whole genome shotgun (WGS) entry which is preliminary data.</text>
</comment>